<comment type="caution">
    <text evidence="3">The sequence shown here is derived from an EMBL/GenBank/DDBJ whole genome shotgun (WGS) entry which is preliminary data.</text>
</comment>
<dbReference type="PANTHER" id="PTHR12673:SF159">
    <property type="entry name" value="LD03170P"/>
    <property type="match status" value="1"/>
</dbReference>
<evidence type="ECO:0000313" key="4">
    <source>
        <dbReference type="Proteomes" id="UP000215902"/>
    </source>
</evidence>
<feature type="region of interest" description="Disordered" evidence="1">
    <location>
        <begin position="168"/>
        <end position="191"/>
    </location>
</feature>
<dbReference type="SUPFAM" id="SSF48065">
    <property type="entry name" value="DBL homology domain (DH-domain)"/>
    <property type="match status" value="1"/>
</dbReference>
<accession>A0A267EED6</accession>
<organism evidence="3 4">
    <name type="scientific">Macrostomum lignano</name>
    <dbReference type="NCBI Taxonomy" id="282301"/>
    <lineage>
        <taxon>Eukaryota</taxon>
        <taxon>Metazoa</taxon>
        <taxon>Spiralia</taxon>
        <taxon>Lophotrochozoa</taxon>
        <taxon>Platyhelminthes</taxon>
        <taxon>Rhabditophora</taxon>
        <taxon>Macrostomorpha</taxon>
        <taxon>Macrostomida</taxon>
        <taxon>Macrostomidae</taxon>
        <taxon>Macrostomum</taxon>
    </lineage>
</organism>
<evidence type="ECO:0000259" key="2">
    <source>
        <dbReference type="PROSITE" id="PS50010"/>
    </source>
</evidence>
<evidence type="ECO:0000313" key="3">
    <source>
        <dbReference type="EMBL" id="PAA59921.1"/>
    </source>
</evidence>
<dbReference type="AlphaFoldDB" id="A0A267EED6"/>
<reference evidence="3 4" key="1">
    <citation type="submission" date="2017-06" db="EMBL/GenBank/DDBJ databases">
        <title>A platform for efficient transgenesis in Macrostomum lignano, a flatworm model organism for stem cell research.</title>
        <authorList>
            <person name="Berezikov E."/>
        </authorList>
    </citation>
    <scope>NUCLEOTIDE SEQUENCE [LARGE SCALE GENOMIC DNA]</scope>
    <source>
        <strain evidence="3">DV1</strain>
        <tissue evidence="3">Whole organism</tissue>
    </source>
</reference>
<feature type="region of interest" description="Disordered" evidence="1">
    <location>
        <begin position="575"/>
        <end position="642"/>
    </location>
</feature>
<dbReference type="SMART" id="SM00325">
    <property type="entry name" value="RhoGEF"/>
    <property type="match status" value="1"/>
</dbReference>
<dbReference type="EMBL" id="NIVC01002212">
    <property type="protein sequence ID" value="PAA59921.1"/>
    <property type="molecule type" value="Genomic_DNA"/>
</dbReference>
<dbReference type="Gene3D" id="1.20.900.10">
    <property type="entry name" value="Dbl homology (DH) domain"/>
    <property type="match status" value="1"/>
</dbReference>
<keyword evidence="4" id="KW-1185">Reference proteome</keyword>
<sequence length="741" mass="82228">SRCCNNKKNTTRDLQRRFVRHSRFFLCSVAWPRSLRILPVSMLQLPSFDQQRSSFKAAELQLAAALRSLRELRLERPVGPAAASEVDQPAARSLQVTRTRICGRVSCLHLAQSDIRAQIEPATSSNCVGKLNFESGNCTSHHELEPSHRKEAFSPTVIRAADGVKTSVPGRCSSAAANDPPEPRLRTACGRSASAAMSAGAGDGAESARRSLTLSLALAEQFAHVDSSSEEEAEETAAMPVSNGACEQGCPAAVAGAADQLEDQHQHQHQYQNQHQNQHQHQHQHQHQNQHQNQHQHQHQHQQSEIHQCRSWDSGTQQHQLARRVAPHERLIIENQRRKVCEEIVETERKYCSCLWTLIDLIGGSLRAAAFISTRDLCLIFPNTLPRLYDIHAAFLGSLEESDDCSVQRQPPLPQCSLAQAVQQFLQRHERRLLQLYRSYVAQFGAAMRCVRRLRRRSRKFRDLLLSLQRHPDCEGLELTAFLLTPVQRLPRYLLLLRQLADRTDPRHPDLGHLTRATDRLRGLLDQLNCSIQGALAEATAWPAGDSSAATAAAVDEEAAASFGDRQQQQQHFLLGAGQSSRQRRRSTQPEALAHHPWDSPRHLKRSQRRVAGQQAEQPEQQRCRSVPPEEASGSRSRVVVFEISPETARRLRPGDRSRSAGDVIASGGSAIGGGSLHQAAPGAVATSSTGAASPATALSGRGGRRRKSSPRTAVKETFRKMFLSRRKVSDSRLDSSWGDL</sequence>
<dbReference type="GO" id="GO:0005085">
    <property type="term" value="F:guanyl-nucleotide exchange factor activity"/>
    <property type="evidence" value="ECO:0007669"/>
    <property type="project" value="InterPro"/>
</dbReference>
<protein>
    <recommendedName>
        <fullName evidence="2">DH domain-containing protein</fullName>
    </recommendedName>
</protein>
<dbReference type="OrthoDB" id="245697at2759"/>
<feature type="compositionally biased region" description="Basic residues" evidence="1">
    <location>
        <begin position="278"/>
        <end position="300"/>
    </location>
</feature>
<feature type="compositionally biased region" description="Basic and acidic residues" evidence="1">
    <location>
        <begin position="593"/>
        <end position="602"/>
    </location>
</feature>
<feature type="compositionally biased region" description="Low complexity" evidence="1">
    <location>
        <begin position="680"/>
        <end position="700"/>
    </location>
</feature>
<feature type="region of interest" description="Disordered" evidence="1">
    <location>
        <begin position="671"/>
        <end position="719"/>
    </location>
</feature>
<dbReference type="InterPro" id="IPR035899">
    <property type="entry name" value="DBL_dom_sf"/>
</dbReference>
<dbReference type="GO" id="GO:0005737">
    <property type="term" value="C:cytoplasm"/>
    <property type="evidence" value="ECO:0007669"/>
    <property type="project" value="TreeGrafter"/>
</dbReference>
<dbReference type="PANTHER" id="PTHR12673">
    <property type="entry name" value="FACIOGENITAL DYSPLASIA PROTEIN"/>
    <property type="match status" value="1"/>
</dbReference>
<feature type="domain" description="DH" evidence="2">
    <location>
        <begin position="336"/>
        <end position="531"/>
    </location>
</feature>
<feature type="non-terminal residue" evidence="3">
    <location>
        <position position="1"/>
    </location>
</feature>
<gene>
    <name evidence="3" type="ORF">BOX15_Mlig014922g2</name>
</gene>
<feature type="region of interest" description="Disordered" evidence="1">
    <location>
        <begin position="256"/>
        <end position="313"/>
    </location>
</feature>
<dbReference type="Proteomes" id="UP000215902">
    <property type="component" value="Unassembled WGS sequence"/>
</dbReference>
<name>A0A267EED6_9PLAT</name>
<dbReference type="Pfam" id="PF00621">
    <property type="entry name" value="RhoGEF"/>
    <property type="match status" value="1"/>
</dbReference>
<dbReference type="InterPro" id="IPR051092">
    <property type="entry name" value="FYVE_RhoGEF_PH"/>
</dbReference>
<dbReference type="GO" id="GO:0035556">
    <property type="term" value="P:intracellular signal transduction"/>
    <property type="evidence" value="ECO:0007669"/>
    <property type="project" value="InterPro"/>
</dbReference>
<proteinExistence type="predicted"/>
<dbReference type="PROSITE" id="PS00741">
    <property type="entry name" value="DH_1"/>
    <property type="match status" value="1"/>
</dbReference>
<dbReference type="InterPro" id="IPR001331">
    <property type="entry name" value="GDS_CDC24_CS"/>
</dbReference>
<evidence type="ECO:0000256" key="1">
    <source>
        <dbReference type="SAM" id="MobiDB-lite"/>
    </source>
</evidence>
<dbReference type="PROSITE" id="PS50010">
    <property type="entry name" value="DH_2"/>
    <property type="match status" value="1"/>
</dbReference>
<dbReference type="STRING" id="282301.A0A267EED6"/>
<dbReference type="InterPro" id="IPR000219">
    <property type="entry name" value="DH_dom"/>
</dbReference>